<sequence>MYSRLEATLRVQENQDRGRNTSATGLQSYGDVYCGS</sequence>
<proteinExistence type="predicted"/>
<organism evidence="2 3">
    <name type="scientific">Allacma fusca</name>
    <dbReference type="NCBI Taxonomy" id="39272"/>
    <lineage>
        <taxon>Eukaryota</taxon>
        <taxon>Metazoa</taxon>
        <taxon>Ecdysozoa</taxon>
        <taxon>Arthropoda</taxon>
        <taxon>Hexapoda</taxon>
        <taxon>Collembola</taxon>
        <taxon>Symphypleona</taxon>
        <taxon>Sminthuridae</taxon>
        <taxon>Allacma</taxon>
    </lineage>
</organism>
<evidence type="ECO:0000256" key="1">
    <source>
        <dbReference type="SAM" id="MobiDB-lite"/>
    </source>
</evidence>
<evidence type="ECO:0000313" key="3">
    <source>
        <dbReference type="Proteomes" id="UP000708208"/>
    </source>
</evidence>
<comment type="caution">
    <text evidence="2">The sequence shown here is derived from an EMBL/GenBank/DDBJ whole genome shotgun (WGS) entry which is preliminary data.</text>
</comment>
<name>A0A8J2JXK9_9HEXA</name>
<dbReference type="Proteomes" id="UP000708208">
    <property type="component" value="Unassembled WGS sequence"/>
</dbReference>
<gene>
    <name evidence="2" type="ORF">AFUS01_LOCUS17219</name>
</gene>
<accession>A0A8J2JXK9</accession>
<protein>
    <submittedName>
        <fullName evidence="2">Uncharacterized protein</fullName>
    </submittedName>
</protein>
<dbReference type="AlphaFoldDB" id="A0A8J2JXK9"/>
<feature type="non-terminal residue" evidence="2">
    <location>
        <position position="36"/>
    </location>
</feature>
<evidence type="ECO:0000313" key="2">
    <source>
        <dbReference type="EMBL" id="CAG7728442.1"/>
    </source>
</evidence>
<dbReference type="EMBL" id="CAJVCH010163509">
    <property type="protein sequence ID" value="CAG7728442.1"/>
    <property type="molecule type" value="Genomic_DNA"/>
</dbReference>
<reference evidence="2" key="1">
    <citation type="submission" date="2021-06" db="EMBL/GenBank/DDBJ databases">
        <authorList>
            <person name="Hodson N. C."/>
            <person name="Mongue J. A."/>
            <person name="Jaron S. K."/>
        </authorList>
    </citation>
    <scope>NUCLEOTIDE SEQUENCE</scope>
</reference>
<keyword evidence="3" id="KW-1185">Reference proteome</keyword>
<feature type="region of interest" description="Disordered" evidence="1">
    <location>
        <begin position="11"/>
        <end position="36"/>
    </location>
</feature>